<sequence>MKRALVKRCLAFLFAATLLVCACACSRVQTPQADKTLNLSGMELVFEETFDGPLDATRWRTTRGEGARRGGYWDPAQCFTQDGNLIIRTEYKEDGPKGPGWYTGTCTTDGLQEFTYGYFEARCKAPAAGGLWSAFWLQSETMGDETEGGKNGAEIDVMESPYYNDPKKDTETYRNTTMHTIHIDGYGDKHQSKGSGEFRVDRDMYNEFNTYGVLWTPDEYVFYINGQETWRTDFGVSQSPEFLLLTVEIAGKDGSADPDNQNNRYSWSGDIRDNPEGTFPVDFVVDYVRVYQFA</sequence>
<feature type="signal peptide" evidence="2">
    <location>
        <begin position="1"/>
        <end position="22"/>
    </location>
</feature>
<dbReference type="InterPro" id="IPR013320">
    <property type="entry name" value="ConA-like_dom_sf"/>
</dbReference>
<dbReference type="PROSITE" id="PS51762">
    <property type="entry name" value="GH16_2"/>
    <property type="match status" value="1"/>
</dbReference>
<keyword evidence="2" id="KW-0732">Signal</keyword>
<dbReference type="CDD" id="cd08023">
    <property type="entry name" value="GH16_laminarinase_like"/>
    <property type="match status" value="1"/>
</dbReference>
<dbReference type="InterPro" id="IPR000757">
    <property type="entry name" value="Beta-glucanase-like"/>
</dbReference>
<name>A0A9D1LDH3_9FIRM</name>
<dbReference type="GO" id="GO:0005975">
    <property type="term" value="P:carbohydrate metabolic process"/>
    <property type="evidence" value="ECO:0007669"/>
    <property type="project" value="InterPro"/>
</dbReference>
<dbReference type="GO" id="GO:0004553">
    <property type="term" value="F:hydrolase activity, hydrolyzing O-glycosyl compounds"/>
    <property type="evidence" value="ECO:0007669"/>
    <property type="project" value="InterPro"/>
</dbReference>
<evidence type="ECO:0000256" key="1">
    <source>
        <dbReference type="ARBA" id="ARBA00006865"/>
    </source>
</evidence>
<dbReference type="PROSITE" id="PS51257">
    <property type="entry name" value="PROKAR_LIPOPROTEIN"/>
    <property type="match status" value="1"/>
</dbReference>
<keyword evidence="4" id="KW-0378">Hydrolase</keyword>
<dbReference type="Proteomes" id="UP000824071">
    <property type="component" value="Unassembled WGS sequence"/>
</dbReference>
<dbReference type="InterPro" id="IPR050546">
    <property type="entry name" value="Glycosyl_Hydrlase_16"/>
</dbReference>
<dbReference type="AlphaFoldDB" id="A0A9D1LDH3"/>
<evidence type="ECO:0000313" key="5">
    <source>
        <dbReference type="Proteomes" id="UP000824071"/>
    </source>
</evidence>
<dbReference type="PANTHER" id="PTHR10963">
    <property type="entry name" value="GLYCOSYL HYDROLASE-RELATED"/>
    <property type="match status" value="1"/>
</dbReference>
<reference evidence="4" key="1">
    <citation type="submission" date="2020-10" db="EMBL/GenBank/DDBJ databases">
        <authorList>
            <person name="Gilroy R."/>
        </authorList>
    </citation>
    <scope>NUCLEOTIDE SEQUENCE</scope>
    <source>
        <strain evidence="4">ChiGjej1B1-19959</strain>
    </source>
</reference>
<evidence type="ECO:0000259" key="3">
    <source>
        <dbReference type="PROSITE" id="PS51762"/>
    </source>
</evidence>
<comment type="similarity">
    <text evidence="1">Belongs to the glycosyl hydrolase 16 family.</text>
</comment>
<organism evidence="4 5">
    <name type="scientific">Candidatus Fimenecus excrementigallinarum</name>
    <dbReference type="NCBI Taxonomy" id="2840816"/>
    <lineage>
        <taxon>Bacteria</taxon>
        <taxon>Bacillati</taxon>
        <taxon>Bacillota</taxon>
        <taxon>Clostridia</taxon>
        <taxon>Candidatus Fimenecus</taxon>
    </lineage>
</organism>
<dbReference type="EMBL" id="DVMW01000026">
    <property type="protein sequence ID" value="HIU35664.1"/>
    <property type="molecule type" value="Genomic_DNA"/>
</dbReference>
<dbReference type="SUPFAM" id="SSF49899">
    <property type="entry name" value="Concanavalin A-like lectins/glucanases"/>
    <property type="match status" value="1"/>
</dbReference>
<evidence type="ECO:0000313" key="4">
    <source>
        <dbReference type="EMBL" id="HIU35664.1"/>
    </source>
</evidence>
<reference evidence="4" key="2">
    <citation type="journal article" date="2021" name="PeerJ">
        <title>Extensive microbial diversity within the chicken gut microbiome revealed by metagenomics and culture.</title>
        <authorList>
            <person name="Gilroy R."/>
            <person name="Ravi A."/>
            <person name="Getino M."/>
            <person name="Pursley I."/>
            <person name="Horton D.L."/>
            <person name="Alikhan N.F."/>
            <person name="Baker D."/>
            <person name="Gharbi K."/>
            <person name="Hall N."/>
            <person name="Watson M."/>
            <person name="Adriaenssens E.M."/>
            <person name="Foster-Nyarko E."/>
            <person name="Jarju S."/>
            <person name="Secka A."/>
            <person name="Antonio M."/>
            <person name="Oren A."/>
            <person name="Chaudhuri R.R."/>
            <person name="La Ragione R."/>
            <person name="Hildebrand F."/>
            <person name="Pallen M.J."/>
        </authorList>
    </citation>
    <scope>NUCLEOTIDE SEQUENCE</scope>
    <source>
        <strain evidence="4">ChiGjej1B1-19959</strain>
    </source>
</reference>
<gene>
    <name evidence="4" type="ORF">IAC53_03545</name>
</gene>
<feature type="chain" id="PRO_5038963309" evidence="2">
    <location>
        <begin position="23"/>
        <end position="294"/>
    </location>
</feature>
<feature type="domain" description="GH16" evidence="3">
    <location>
        <begin position="30"/>
        <end position="294"/>
    </location>
</feature>
<dbReference type="Gene3D" id="2.60.120.200">
    <property type="match status" value="1"/>
</dbReference>
<protein>
    <submittedName>
        <fullName evidence="4">Glycoside hydrolase family 16 protein</fullName>
    </submittedName>
</protein>
<evidence type="ECO:0000256" key="2">
    <source>
        <dbReference type="SAM" id="SignalP"/>
    </source>
</evidence>
<dbReference type="PANTHER" id="PTHR10963:SF55">
    <property type="entry name" value="GLYCOSIDE HYDROLASE FAMILY 16 PROTEIN"/>
    <property type="match status" value="1"/>
</dbReference>
<comment type="caution">
    <text evidence="4">The sequence shown here is derived from an EMBL/GenBank/DDBJ whole genome shotgun (WGS) entry which is preliminary data.</text>
</comment>
<dbReference type="Pfam" id="PF00722">
    <property type="entry name" value="Glyco_hydro_16"/>
    <property type="match status" value="1"/>
</dbReference>
<accession>A0A9D1LDH3</accession>
<proteinExistence type="inferred from homology"/>